<feature type="region of interest" description="Disordered" evidence="5">
    <location>
        <begin position="79"/>
        <end position="128"/>
    </location>
</feature>
<proteinExistence type="predicted"/>
<dbReference type="GO" id="GO:0005739">
    <property type="term" value="C:mitochondrion"/>
    <property type="evidence" value="ECO:0007669"/>
    <property type="project" value="TreeGrafter"/>
</dbReference>
<organism evidence="7 8">
    <name type="scientific">Trichodelitschia bisporula</name>
    <dbReference type="NCBI Taxonomy" id="703511"/>
    <lineage>
        <taxon>Eukaryota</taxon>
        <taxon>Fungi</taxon>
        <taxon>Dikarya</taxon>
        <taxon>Ascomycota</taxon>
        <taxon>Pezizomycotina</taxon>
        <taxon>Dothideomycetes</taxon>
        <taxon>Dothideomycetes incertae sedis</taxon>
        <taxon>Phaeotrichales</taxon>
        <taxon>Phaeotrichaceae</taxon>
        <taxon>Trichodelitschia</taxon>
    </lineage>
</organism>
<dbReference type="Proteomes" id="UP000799640">
    <property type="component" value="Unassembled WGS sequence"/>
</dbReference>
<evidence type="ECO:0000256" key="5">
    <source>
        <dbReference type="SAM" id="MobiDB-lite"/>
    </source>
</evidence>
<evidence type="ECO:0000259" key="6">
    <source>
        <dbReference type="Pfam" id="PF08241"/>
    </source>
</evidence>
<dbReference type="InterPro" id="IPR013216">
    <property type="entry name" value="Methyltransf_11"/>
</dbReference>
<evidence type="ECO:0000313" key="7">
    <source>
        <dbReference type="EMBL" id="KAF2401010.1"/>
    </source>
</evidence>
<dbReference type="EMBL" id="ML996694">
    <property type="protein sequence ID" value="KAF2401010.1"/>
    <property type="molecule type" value="Genomic_DNA"/>
</dbReference>
<name>A0A6G1HYA8_9PEZI</name>
<gene>
    <name evidence="7" type="ORF">EJ06DRAFT_537802</name>
</gene>
<dbReference type="OrthoDB" id="3265906at2759"/>
<evidence type="ECO:0000256" key="1">
    <source>
        <dbReference type="ARBA" id="ARBA00022603"/>
    </source>
</evidence>
<keyword evidence="8" id="KW-1185">Reference proteome</keyword>
<evidence type="ECO:0000256" key="3">
    <source>
        <dbReference type="ARBA" id="ARBA00022688"/>
    </source>
</evidence>
<sequence>MLSRALRRPRRLLHSSPSPRHNPSQPPQSTIDATEVSHFAALASTWWDPHGSSRLLHLMNPLRVRWLNECLAESHPHLFNTTSHNTSSTTSPTTPSTSASPSPSASPSASGSIGAESRPSEGNAEGNTKGLKVLDIGCGAGIFTESAARLPHITHVTGLDATPAVLTAALAHARLDPTLTPSRLTYLSGGIETHPIPPGGYDIVSVFEVLEHVSRPASFLEAVERMVKPGGWVVGSTIARTWTSWVITKVVAEEVLGVVPRGTHEWGKEKGGKPTRFWNVLRLMRLWWGWGACPYAERVALSFDAGVRSTGVEAPR</sequence>
<accession>A0A6G1HYA8</accession>
<dbReference type="AlphaFoldDB" id="A0A6G1HYA8"/>
<evidence type="ECO:0000256" key="2">
    <source>
        <dbReference type="ARBA" id="ARBA00022679"/>
    </source>
</evidence>
<dbReference type="PANTHER" id="PTHR43464:SF19">
    <property type="entry name" value="UBIQUINONE BIOSYNTHESIS O-METHYLTRANSFERASE, MITOCHONDRIAL"/>
    <property type="match status" value="1"/>
</dbReference>
<evidence type="ECO:0000313" key="8">
    <source>
        <dbReference type="Proteomes" id="UP000799640"/>
    </source>
</evidence>
<dbReference type="Gene3D" id="3.40.50.150">
    <property type="entry name" value="Vaccinia Virus protein VP39"/>
    <property type="match status" value="1"/>
</dbReference>
<dbReference type="InterPro" id="IPR010233">
    <property type="entry name" value="UbiG_MeTrfase"/>
</dbReference>
<reference evidence="7" key="1">
    <citation type="journal article" date="2020" name="Stud. Mycol.">
        <title>101 Dothideomycetes genomes: a test case for predicting lifestyles and emergence of pathogens.</title>
        <authorList>
            <person name="Haridas S."/>
            <person name="Albert R."/>
            <person name="Binder M."/>
            <person name="Bloem J."/>
            <person name="Labutti K."/>
            <person name="Salamov A."/>
            <person name="Andreopoulos B."/>
            <person name="Baker S."/>
            <person name="Barry K."/>
            <person name="Bills G."/>
            <person name="Bluhm B."/>
            <person name="Cannon C."/>
            <person name="Castanera R."/>
            <person name="Culley D."/>
            <person name="Daum C."/>
            <person name="Ezra D."/>
            <person name="Gonzalez J."/>
            <person name="Henrissat B."/>
            <person name="Kuo A."/>
            <person name="Liang C."/>
            <person name="Lipzen A."/>
            <person name="Lutzoni F."/>
            <person name="Magnuson J."/>
            <person name="Mondo S."/>
            <person name="Nolan M."/>
            <person name="Ohm R."/>
            <person name="Pangilinan J."/>
            <person name="Park H.-J."/>
            <person name="Ramirez L."/>
            <person name="Alfaro M."/>
            <person name="Sun H."/>
            <person name="Tritt A."/>
            <person name="Yoshinaga Y."/>
            <person name="Zwiers L.-H."/>
            <person name="Turgeon B."/>
            <person name="Goodwin S."/>
            <person name="Spatafora J."/>
            <person name="Crous P."/>
            <person name="Grigoriev I."/>
        </authorList>
    </citation>
    <scope>NUCLEOTIDE SEQUENCE</scope>
    <source>
        <strain evidence="7">CBS 262.69</strain>
    </source>
</reference>
<keyword evidence="4" id="KW-0949">S-adenosyl-L-methionine</keyword>
<protein>
    <submittedName>
        <fullName evidence="7">S-adenosyl-L-methionine-dependent methyltransferase</fullName>
    </submittedName>
</protein>
<dbReference type="Pfam" id="PF08241">
    <property type="entry name" value="Methyltransf_11"/>
    <property type="match status" value="1"/>
</dbReference>
<dbReference type="CDD" id="cd02440">
    <property type="entry name" value="AdoMet_MTases"/>
    <property type="match status" value="1"/>
</dbReference>
<dbReference type="InterPro" id="IPR029063">
    <property type="entry name" value="SAM-dependent_MTases_sf"/>
</dbReference>
<dbReference type="PANTHER" id="PTHR43464">
    <property type="entry name" value="METHYLTRANSFERASE"/>
    <property type="match status" value="1"/>
</dbReference>
<keyword evidence="2 7" id="KW-0808">Transferase</keyword>
<feature type="domain" description="Methyltransferase type 11" evidence="6">
    <location>
        <begin position="134"/>
        <end position="234"/>
    </location>
</feature>
<keyword evidence="1 7" id="KW-0489">Methyltransferase</keyword>
<feature type="region of interest" description="Disordered" evidence="5">
    <location>
        <begin position="1"/>
        <end position="31"/>
    </location>
</feature>
<feature type="compositionally biased region" description="Basic residues" evidence="5">
    <location>
        <begin position="1"/>
        <end position="13"/>
    </location>
</feature>
<feature type="compositionally biased region" description="Low complexity" evidence="5">
    <location>
        <begin position="81"/>
        <end position="112"/>
    </location>
</feature>
<dbReference type="SUPFAM" id="SSF53335">
    <property type="entry name" value="S-adenosyl-L-methionine-dependent methyltransferases"/>
    <property type="match status" value="1"/>
</dbReference>
<dbReference type="NCBIfam" id="TIGR01983">
    <property type="entry name" value="UbiG"/>
    <property type="match status" value="1"/>
</dbReference>
<dbReference type="GO" id="GO:0010420">
    <property type="term" value="F:polyprenyldihydroxybenzoate methyltransferase activity"/>
    <property type="evidence" value="ECO:0007669"/>
    <property type="project" value="InterPro"/>
</dbReference>
<dbReference type="GO" id="GO:0061542">
    <property type="term" value="F:3-demethylubiquinol 3-O-methyltransferase activity"/>
    <property type="evidence" value="ECO:0007669"/>
    <property type="project" value="InterPro"/>
</dbReference>
<evidence type="ECO:0000256" key="4">
    <source>
        <dbReference type="ARBA" id="ARBA00022691"/>
    </source>
</evidence>
<keyword evidence="3" id="KW-0831">Ubiquinone biosynthesis</keyword>
<dbReference type="GO" id="GO:0032259">
    <property type="term" value="P:methylation"/>
    <property type="evidence" value="ECO:0007669"/>
    <property type="project" value="UniProtKB-KW"/>
</dbReference>